<accession>A0A3P6AXH1</accession>
<dbReference type="Gene3D" id="3.80.10.10">
    <property type="entry name" value="Ribonuclease Inhibitor"/>
    <property type="match status" value="1"/>
</dbReference>
<feature type="domain" description="F-box" evidence="1">
    <location>
        <begin position="11"/>
        <end position="49"/>
    </location>
</feature>
<dbReference type="PROSITE" id="PS50181">
    <property type="entry name" value="FBOX"/>
    <property type="match status" value="1"/>
</dbReference>
<dbReference type="InterPro" id="IPR055294">
    <property type="entry name" value="FBL60-like"/>
</dbReference>
<dbReference type="CDD" id="cd22160">
    <property type="entry name" value="F-box_AtFBL13-like"/>
    <property type="match status" value="1"/>
</dbReference>
<dbReference type="InterPro" id="IPR053781">
    <property type="entry name" value="F-box_AtFBL13-like"/>
</dbReference>
<dbReference type="Pfam" id="PF24758">
    <property type="entry name" value="LRR_At5g56370"/>
    <property type="match status" value="1"/>
</dbReference>
<dbReference type="PANTHER" id="PTHR31293">
    <property type="entry name" value="RNI-LIKE SUPERFAMILY PROTEIN"/>
    <property type="match status" value="1"/>
</dbReference>
<dbReference type="InterPro" id="IPR032675">
    <property type="entry name" value="LRR_dom_sf"/>
</dbReference>
<dbReference type="PANTHER" id="PTHR31293:SF22">
    <property type="entry name" value="BNAC06G06520D PROTEIN"/>
    <property type="match status" value="1"/>
</dbReference>
<gene>
    <name evidence="2" type="ORF">BOLC3T17907H</name>
</gene>
<sequence>MDTKKLDTGSRDAISFLPDEILSDILSLLPMKQAVSTSVLSKKWRNIFRLVDYLDFDYSVSVHPEKGEPKRGERFKEYLDRTQGDSPIIKFSLERHVGDHNEMAYVSSWVSDAVEHGVLEVDVSVKPRLGMLFMPCELFTSKTLVKLTLGTQVQCDIPSYVSLPSLKILIIETIFFESKDLSDVLIAGCPVLEELFVRHEEREAHPYYISSRTIEKLSVQYRGCDVYYESGLSFDAPSLVSFDYSDHALYEYTPVNFGSLVEARVDIRYNRKIVKPDISGLMIGISNIETLHLSPASADTISRCVSRHGLLLPMFNNLVSLSFGSNNQRGWKLLPYLLKKSPKLETLIIQSLNTSDILIPLNQVKVLHILGYQGTVQELKHLKSFIGRMQCLERVRLELAEGVVVDDGKILQLHRSMIHAASHRDLNHATRKCSIQVHDRSRILHLSLDT</sequence>
<proteinExistence type="predicted"/>
<evidence type="ECO:0000313" key="2">
    <source>
        <dbReference type="EMBL" id="VDC94565.1"/>
    </source>
</evidence>
<name>A0A3P6AXH1_BRAOL</name>
<dbReference type="InterPro" id="IPR001810">
    <property type="entry name" value="F-box_dom"/>
</dbReference>
<dbReference type="SMART" id="SM00256">
    <property type="entry name" value="FBOX"/>
    <property type="match status" value="1"/>
</dbReference>
<evidence type="ECO:0000259" key="1">
    <source>
        <dbReference type="PROSITE" id="PS50181"/>
    </source>
</evidence>
<organism evidence="2">
    <name type="scientific">Brassica oleracea</name>
    <name type="common">Wild cabbage</name>
    <dbReference type="NCBI Taxonomy" id="3712"/>
    <lineage>
        <taxon>Eukaryota</taxon>
        <taxon>Viridiplantae</taxon>
        <taxon>Streptophyta</taxon>
        <taxon>Embryophyta</taxon>
        <taxon>Tracheophyta</taxon>
        <taxon>Spermatophyta</taxon>
        <taxon>Magnoliopsida</taxon>
        <taxon>eudicotyledons</taxon>
        <taxon>Gunneridae</taxon>
        <taxon>Pentapetalae</taxon>
        <taxon>rosids</taxon>
        <taxon>malvids</taxon>
        <taxon>Brassicales</taxon>
        <taxon>Brassicaceae</taxon>
        <taxon>Brassiceae</taxon>
        <taxon>Brassica</taxon>
    </lineage>
</organism>
<dbReference type="InterPro" id="IPR055411">
    <property type="entry name" value="LRR_FXL15/At3g58940/PEG3-like"/>
</dbReference>
<dbReference type="SUPFAM" id="SSF52058">
    <property type="entry name" value="L domain-like"/>
    <property type="match status" value="1"/>
</dbReference>
<dbReference type="InterPro" id="IPR036047">
    <property type="entry name" value="F-box-like_dom_sf"/>
</dbReference>
<dbReference type="EMBL" id="LR031872">
    <property type="protein sequence ID" value="VDC94565.1"/>
    <property type="molecule type" value="Genomic_DNA"/>
</dbReference>
<dbReference type="Gene3D" id="1.20.1280.50">
    <property type="match status" value="1"/>
</dbReference>
<reference evidence="2" key="1">
    <citation type="submission" date="2018-11" db="EMBL/GenBank/DDBJ databases">
        <authorList>
            <consortium name="Genoscope - CEA"/>
            <person name="William W."/>
        </authorList>
    </citation>
    <scope>NUCLEOTIDE SEQUENCE</scope>
</reference>
<protein>
    <recommendedName>
        <fullName evidence="1">F-box domain-containing protein</fullName>
    </recommendedName>
</protein>
<dbReference type="SUPFAM" id="SSF81383">
    <property type="entry name" value="F-box domain"/>
    <property type="match status" value="1"/>
</dbReference>
<dbReference type="AlphaFoldDB" id="A0A3P6AXH1"/>
<dbReference type="Pfam" id="PF00646">
    <property type="entry name" value="F-box"/>
    <property type="match status" value="1"/>
</dbReference>